<dbReference type="InterPro" id="IPR042858">
    <property type="entry name" value="DNAJC8"/>
</dbReference>
<dbReference type="PANTHER" id="PTHR15606">
    <property type="entry name" value="DNAJ HOMOLOG SUBFAMILY C MEMBER 8/LIPOPOLYSACCHARIDE SPECIFIC RESPONSE-7-RELATED"/>
    <property type="match status" value="1"/>
</dbReference>
<dbReference type="EMBL" id="CP056071">
    <property type="protein sequence ID" value="UKK01687.2"/>
    <property type="molecule type" value="Genomic_DNA"/>
</dbReference>
<dbReference type="SUPFAM" id="SSF46565">
    <property type="entry name" value="Chaperone J-domain"/>
    <property type="match status" value="1"/>
</dbReference>
<dbReference type="CDD" id="cd06257">
    <property type="entry name" value="DnaJ"/>
    <property type="match status" value="1"/>
</dbReference>
<protein>
    <recommendedName>
        <fullName evidence="2">J domain-containing protein</fullName>
    </recommendedName>
</protein>
<evidence type="ECO:0000313" key="4">
    <source>
        <dbReference type="Proteomes" id="UP000244811"/>
    </source>
</evidence>
<evidence type="ECO:0000259" key="2">
    <source>
        <dbReference type="PROSITE" id="PS50076"/>
    </source>
</evidence>
<accession>A0A976QUD0</accession>
<dbReference type="Pfam" id="PF00226">
    <property type="entry name" value="DnaJ"/>
    <property type="match status" value="1"/>
</dbReference>
<evidence type="ECO:0000313" key="3">
    <source>
        <dbReference type="EMBL" id="UKK01687.2"/>
    </source>
</evidence>
<dbReference type="PROSITE" id="PS50076">
    <property type="entry name" value="DNAJ_2"/>
    <property type="match status" value="1"/>
</dbReference>
<dbReference type="SMART" id="SM00271">
    <property type="entry name" value="DnaJ"/>
    <property type="match status" value="1"/>
</dbReference>
<dbReference type="PANTHER" id="PTHR15606:SF4">
    <property type="entry name" value="DNAJ HOMOLOG SUBFAMILY C MEMBER 8"/>
    <property type="match status" value="1"/>
</dbReference>
<sequence>MSEDTSIPEVTTEKDNESSTNRETSSENKDSTHSKNVEEDSKENTDNNSKNEDHTGDINDPGGNNQKTELNGDDDDILNLFLNEINTIDKLGKVEYDNKNINMDPNQICLRLTSQTFSTPYQVMQLKHDATDEEIKQRYYKLSLLIHPDKCQNDKAPQAFQVLKDAYNEMKKEDIREKYKEIYEDAKAVVYRRHKIKPDTTQLELYAAGTNIDLKKFDSEIEKECVNILNKQKERREYAEKCIQANIQYEKNIQSNLMDLEREKLNQQVEWDKTRDIRVNSWKQFQNKIDSNVVKINKFKPIVTKKENRDDLLSNNKSIILTQADRLNKRKKIVNTEGYKQNWK</sequence>
<name>A0A976QUD0_THEOR</name>
<reference evidence="3" key="1">
    <citation type="submission" date="2022-07" db="EMBL/GenBank/DDBJ databases">
        <title>Evaluation of T. orientalis genome assembly methods using nanopore sequencing and analysis of variation between genomes.</title>
        <authorList>
            <person name="Yam J."/>
            <person name="Micallef M.L."/>
            <person name="Liu M."/>
            <person name="Djordjevic S.P."/>
            <person name="Bogema D.R."/>
            <person name="Jenkins C."/>
        </authorList>
    </citation>
    <scope>NUCLEOTIDE SEQUENCE</scope>
    <source>
        <strain evidence="3">Goon Nure</strain>
    </source>
</reference>
<feature type="domain" description="J" evidence="2">
    <location>
        <begin position="119"/>
        <end position="183"/>
    </location>
</feature>
<dbReference type="AlphaFoldDB" id="A0A976QUD0"/>
<dbReference type="InterPro" id="IPR001623">
    <property type="entry name" value="DnaJ_domain"/>
</dbReference>
<evidence type="ECO:0000256" key="1">
    <source>
        <dbReference type="SAM" id="MobiDB-lite"/>
    </source>
</evidence>
<organism evidence="3 4">
    <name type="scientific">Theileria orientalis</name>
    <dbReference type="NCBI Taxonomy" id="68886"/>
    <lineage>
        <taxon>Eukaryota</taxon>
        <taxon>Sar</taxon>
        <taxon>Alveolata</taxon>
        <taxon>Apicomplexa</taxon>
        <taxon>Aconoidasida</taxon>
        <taxon>Piroplasmida</taxon>
        <taxon>Theileriidae</taxon>
        <taxon>Theileria</taxon>
    </lineage>
</organism>
<dbReference type="Gene3D" id="1.10.287.110">
    <property type="entry name" value="DnaJ domain"/>
    <property type="match status" value="1"/>
</dbReference>
<gene>
    <name evidence="3" type="ORF">MACK_001040</name>
</gene>
<dbReference type="Proteomes" id="UP000244811">
    <property type="component" value="Chromosome 2"/>
</dbReference>
<feature type="compositionally biased region" description="Basic and acidic residues" evidence="1">
    <location>
        <begin position="24"/>
        <end position="57"/>
    </location>
</feature>
<proteinExistence type="predicted"/>
<dbReference type="PRINTS" id="PR00625">
    <property type="entry name" value="JDOMAIN"/>
</dbReference>
<dbReference type="GO" id="GO:0005634">
    <property type="term" value="C:nucleus"/>
    <property type="evidence" value="ECO:0007669"/>
    <property type="project" value="TreeGrafter"/>
</dbReference>
<feature type="region of interest" description="Disordered" evidence="1">
    <location>
        <begin position="1"/>
        <end position="71"/>
    </location>
</feature>
<dbReference type="InterPro" id="IPR036869">
    <property type="entry name" value="J_dom_sf"/>
</dbReference>